<dbReference type="GO" id="GO:0016787">
    <property type="term" value="F:hydrolase activity"/>
    <property type="evidence" value="ECO:0007669"/>
    <property type="project" value="UniProtKB-KW"/>
</dbReference>
<dbReference type="AlphaFoldDB" id="A0A0B0NXE4"/>
<evidence type="ECO:0000313" key="1">
    <source>
        <dbReference type="EMBL" id="KHG15751.1"/>
    </source>
</evidence>
<protein>
    <submittedName>
        <fullName evidence="1">Ubiquitin carboxyl-terminal hydrolase 33</fullName>
    </submittedName>
</protein>
<dbReference type="EMBL" id="KN404486">
    <property type="protein sequence ID" value="KHG15751.1"/>
    <property type="molecule type" value="Genomic_DNA"/>
</dbReference>
<dbReference type="Proteomes" id="UP000032142">
    <property type="component" value="Unassembled WGS sequence"/>
</dbReference>
<keyword evidence="2" id="KW-1185">Reference proteome</keyword>
<organism evidence="1 2">
    <name type="scientific">Gossypium arboreum</name>
    <name type="common">Tree cotton</name>
    <name type="synonym">Gossypium nanking</name>
    <dbReference type="NCBI Taxonomy" id="29729"/>
    <lineage>
        <taxon>Eukaryota</taxon>
        <taxon>Viridiplantae</taxon>
        <taxon>Streptophyta</taxon>
        <taxon>Embryophyta</taxon>
        <taxon>Tracheophyta</taxon>
        <taxon>Spermatophyta</taxon>
        <taxon>Magnoliopsida</taxon>
        <taxon>eudicotyledons</taxon>
        <taxon>Gunneridae</taxon>
        <taxon>Pentapetalae</taxon>
        <taxon>rosids</taxon>
        <taxon>malvids</taxon>
        <taxon>Malvales</taxon>
        <taxon>Malvaceae</taxon>
        <taxon>Malvoideae</taxon>
        <taxon>Gossypium</taxon>
    </lineage>
</organism>
<sequence length="104" mass="11736">MVSGPRSGKEQDFRLNRINCPYFVPSECMNDTMVNENKIMNGFGKDKTSRKSRASLVCSTGGWVARHVLRVPSACVSNPSSYVLIYRQASSRIEGRRRLNHTIN</sequence>
<name>A0A0B0NXE4_GOSAR</name>
<gene>
    <name evidence="1" type="ORF">F383_21697</name>
</gene>
<keyword evidence="1" id="KW-0378">Hydrolase</keyword>
<accession>A0A0B0NXE4</accession>
<proteinExistence type="predicted"/>
<reference evidence="2" key="1">
    <citation type="submission" date="2014-09" db="EMBL/GenBank/DDBJ databases">
        <authorList>
            <person name="Mudge J."/>
            <person name="Ramaraj T."/>
            <person name="Lindquist I.E."/>
            <person name="Bharti A.K."/>
            <person name="Sundararajan A."/>
            <person name="Cameron C.T."/>
            <person name="Woodward J.E."/>
            <person name="May G.D."/>
            <person name="Brubaker C."/>
            <person name="Broadhvest J."/>
            <person name="Wilkins T.A."/>
        </authorList>
    </citation>
    <scope>NUCLEOTIDE SEQUENCE</scope>
    <source>
        <strain evidence="2">cv. AKA8401</strain>
    </source>
</reference>
<evidence type="ECO:0000313" key="2">
    <source>
        <dbReference type="Proteomes" id="UP000032142"/>
    </source>
</evidence>